<dbReference type="GeneID" id="19985986"/>
<dbReference type="AlphaFoldDB" id="V9D2J3"/>
<feature type="domain" description="DUF1989" evidence="1">
    <location>
        <begin position="14"/>
        <end position="218"/>
    </location>
</feature>
<name>V9D2J3_9EURO</name>
<dbReference type="VEuPathDB" id="FungiDB:G647_07493"/>
<dbReference type="PANTHER" id="PTHR31527">
    <property type="entry name" value="RE64534P"/>
    <property type="match status" value="1"/>
</dbReference>
<sequence>MPPPPSPYALNATHTIPARSSVAIPMSKSQKLTVINTHGTQVVDFWAFKLHAPESSTLPPSSSQQVELTTCLSMSHTRAALLGLSPLAPCTLYTSQRTPMLKFVSDTSGGIHDTLIAACDIHRYRQLGVPEGQYHENCADNLRLALQRDVPGYVLPAPFNTPESTVPDPLNLFMNIPVAPLAPALHESNFTAGGKLSFEPTISPKGGSVVFEALVDCIVVMSCCPQDLVPINHGGPTECQFIVKA</sequence>
<gene>
    <name evidence="2" type="ORF">G647_07493</name>
</gene>
<protein>
    <recommendedName>
        <fullName evidence="1">DUF1989 domain-containing protein</fullName>
    </recommendedName>
</protein>
<evidence type="ECO:0000313" key="2">
    <source>
        <dbReference type="EMBL" id="ETI21149.1"/>
    </source>
</evidence>
<dbReference type="PANTHER" id="PTHR31527:SF0">
    <property type="entry name" value="RE64534P"/>
    <property type="match status" value="1"/>
</dbReference>
<dbReference type="Pfam" id="PF09347">
    <property type="entry name" value="DUF1989"/>
    <property type="match status" value="1"/>
</dbReference>
<dbReference type="OrthoDB" id="504708at2759"/>
<dbReference type="InterPro" id="IPR018959">
    <property type="entry name" value="DUF1989"/>
</dbReference>
<dbReference type="RefSeq" id="XP_008730030.1">
    <property type="nucleotide sequence ID" value="XM_008731808.1"/>
</dbReference>
<dbReference type="Proteomes" id="UP000030678">
    <property type="component" value="Unassembled WGS sequence"/>
</dbReference>
<reference evidence="2 3" key="1">
    <citation type="submission" date="2013-03" db="EMBL/GenBank/DDBJ databases">
        <title>The Genome Sequence of Cladophialophora carrionii CBS 160.54.</title>
        <authorList>
            <consortium name="The Broad Institute Genomics Platform"/>
            <person name="Cuomo C."/>
            <person name="de Hoog S."/>
            <person name="Gorbushina A."/>
            <person name="Walker B."/>
            <person name="Young S.K."/>
            <person name="Zeng Q."/>
            <person name="Gargeya S."/>
            <person name="Fitzgerald M."/>
            <person name="Haas B."/>
            <person name="Abouelleil A."/>
            <person name="Allen A.W."/>
            <person name="Alvarado L."/>
            <person name="Arachchi H.M."/>
            <person name="Berlin A.M."/>
            <person name="Chapman S.B."/>
            <person name="Gainer-Dewar J."/>
            <person name="Goldberg J."/>
            <person name="Griggs A."/>
            <person name="Gujja S."/>
            <person name="Hansen M."/>
            <person name="Howarth C."/>
            <person name="Imamovic A."/>
            <person name="Ireland A."/>
            <person name="Larimer J."/>
            <person name="McCowan C."/>
            <person name="Murphy C."/>
            <person name="Pearson M."/>
            <person name="Poon T.W."/>
            <person name="Priest M."/>
            <person name="Roberts A."/>
            <person name="Saif S."/>
            <person name="Shea T."/>
            <person name="Sisk P."/>
            <person name="Sykes S."/>
            <person name="Wortman J."/>
            <person name="Nusbaum C."/>
            <person name="Birren B."/>
        </authorList>
    </citation>
    <scope>NUCLEOTIDE SEQUENCE [LARGE SCALE GENOMIC DNA]</scope>
    <source>
        <strain evidence="2 3">CBS 160.54</strain>
    </source>
</reference>
<evidence type="ECO:0000259" key="1">
    <source>
        <dbReference type="Pfam" id="PF09347"/>
    </source>
</evidence>
<accession>V9D2J3</accession>
<dbReference type="EMBL" id="KB822707">
    <property type="protein sequence ID" value="ETI21149.1"/>
    <property type="molecule type" value="Genomic_DNA"/>
</dbReference>
<dbReference type="HOGENOM" id="CLU_079904_1_1_1"/>
<organism evidence="2 3">
    <name type="scientific">Cladophialophora carrionii CBS 160.54</name>
    <dbReference type="NCBI Taxonomy" id="1279043"/>
    <lineage>
        <taxon>Eukaryota</taxon>
        <taxon>Fungi</taxon>
        <taxon>Dikarya</taxon>
        <taxon>Ascomycota</taxon>
        <taxon>Pezizomycotina</taxon>
        <taxon>Eurotiomycetes</taxon>
        <taxon>Chaetothyriomycetidae</taxon>
        <taxon>Chaetothyriales</taxon>
        <taxon>Herpotrichiellaceae</taxon>
        <taxon>Cladophialophora</taxon>
    </lineage>
</organism>
<proteinExistence type="predicted"/>
<evidence type="ECO:0000313" key="3">
    <source>
        <dbReference type="Proteomes" id="UP000030678"/>
    </source>
</evidence>